<protein>
    <submittedName>
        <fullName evidence="2">Uncharacterized protein</fullName>
    </submittedName>
</protein>
<evidence type="ECO:0000313" key="3">
    <source>
        <dbReference type="Proteomes" id="UP000265520"/>
    </source>
</evidence>
<evidence type="ECO:0000313" key="2">
    <source>
        <dbReference type="EMBL" id="MCH98841.1"/>
    </source>
</evidence>
<reference evidence="2 3" key="1">
    <citation type="journal article" date="2018" name="Front. Plant Sci.">
        <title>Red Clover (Trifolium pratense) and Zigzag Clover (T. medium) - A Picture of Genomic Similarities and Differences.</title>
        <authorList>
            <person name="Dluhosova J."/>
            <person name="Istvanek J."/>
            <person name="Nedelnik J."/>
            <person name="Repkova J."/>
        </authorList>
    </citation>
    <scope>NUCLEOTIDE SEQUENCE [LARGE SCALE GENOMIC DNA]</scope>
    <source>
        <strain evidence="3">cv. 10/8</strain>
        <tissue evidence="2">Leaf</tissue>
    </source>
</reference>
<evidence type="ECO:0000256" key="1">
    <source>
        <dbReference type="SAM" id="Phobius"/>
    </source>
</evidence>
<accession>A0A392NH76</accession>
<feature type="transmembrane region" description="Helical" evidence="1">
    <location>
        <begin position="70"/>
        <end position="92"/>
    </location>
</feature>
<dbReference type="Proteomes" id="UP000265520">
    <property type="component" value="Unassembled WGS sequence"/>
</dbReference>
<keyword evidence="3" id="KW-1185">Reference proteome</keyword>
<keyword evidence="1" id="KW-0812">Transmembrane</keyword>
<organism evidence="2 3">
    <name type="scientific">Trifolium medium</name>
    <dbReference type="NCBI Taxonomy" id="97028"/>
    <lineage>
        <taxon>Eukaryota</taxon>
        <taxon>Viridiplantae</taxon>
        <taxon>Streptophyta</taxon>
        <taxon>Embryophyta</taxon>
        <taxon>Tracheophyta</taxon>
        <taxon>Spermatophyta</taxon>
        <taxon>Magnoliopsida</taxon>
        <taxon>eudicotyledons</taxon>
        <taxon>Gunneridae</taxon>
        <taxon>Pentapetalae</taxon>
        <taxon>rosids</taxon>
        <taxon>fabids</taxon>
        <taxon>Fabales</taxon>
        <taxon>Fabaceae</taxon>
        <taxon>Papilionoideae</taxon>
        <taxon>50 kb inversion clade</taxon>
        <taxon>NPAAA clade</taxon>
        <taxon>Hologalegina</taxon>
        <taxon>IRL clade</taxon>
        <taxon>Trifolieae</taxon>
        <taxon>Trifolium</taxon>
    </lineage>
</organism>
<proteinExistence type="predicted"/>
<keyword evidence="1" id="KW-1133">Transmembrane helix</keyword>
<dbReference type="AlphaFoldDB" id="A0A392NH76"/>
<feature type="transmembrane region" description="Helical" evidence="1">
    <location>
        <begin position="104"/>
        <end position="134"/>
    </location>
</feature>
<feature type="non-terminal residue" evidence="2">
    <location>
        <position position="1"/>
    </location>
</feature>
<gene>
    <name evidence="2" type="ORF">A2U01_0019850</name>
</gene>
<dbReference type="EMBL" id="LXQA010038656">
    <property type="protein sequence ID" value="MCH98841.1"/>
    <property type="molecule type" value="Genomic_DNA"/>
</dbReference>
<feature type="transmembrane region" description="Helical" evidence="1">
    <location>
        <begin position="29"/>
        <end position="49"/>
    </location>
</feature>
<keyword evidence="1" id="KW-0472">Membrane</keyword>
<name>A0A392NH76_9FABA</name>
<comment type="caution">
    <text evidence="2">The sequence shown here is derived from an EMBL/GenBank/DDBJ whole genome shotgun (WGS) entry which is preliminary data.</text>
</comment>
<sequence>YFSWPGAVLNGPRRSIPHLINGHGVVIELSSVGGALCISPWLFLLNVVLQCRHELLKERLMLPAKHLRRGIEIPLLYSHPSMTVWLLALLFIKVASDGSSDSFPLVIISIVGSIQVVISKVVEVVYTAIFLVIYGCCNVFYMKECVTPLGRVLANRARTSALVILGGLTLR</sequence>